<name>A0A367RUL2_9NOSO</name>
<protein>
    <submittedName>
        <fullName evidence="1">Uncharacterized protein</fullName>
    </submittedName>
</protein>
<evidence type="ECO:0000313" key="1">
    <source>
        <dbReference type="EMBL" id="RCJ39561.1"/>
    </source>
</evidence>
<sequence>MLEKLRRWITKNGEPPVGSRAWEAKLEIEKLPRIINDRVRQLAKDTLDTQARIDGLIEIEELFLQWSKYEAILDEIDVTPGVGFVAASRKNVGTQKAAKKQGFPDPPDEAHYYVDNPEGEIPFRLIGGKYEIIESSKLGQGEFELVANNGTYAIITKKVETKTWAVRKVDLAQEYLEPVSFTKLENAINNKGLTNEDKGIIRRWAKAIEELEKQVGDENLVNELVSELSKDFGETKYDNFRCLLRSHLVQM</sequence>
<evidence type="ECO:0000313" key="2">
    <source>
        <dbReference type="Proteomes" id="UP000252107"/>
    </source>
</evidence>
<organism evidence="1 2">
    <name type="scientific">Nostoc minutum NIES-26</name>
    <dbReference type="NCBI Taxonomy" id="1844469"/>
    <lineage>
        <taxon>Bacteria</taxon>
        <taxon>Bacillati</taxon>
        <taxon>Cyanobacteriota</taxon>
        <taxon>Cyanophyceae</taxon>
        <taxon>Nostocales</taxon>
        <taxon>Nostocaceae</taxon>
        <taxon>Nostoc</taxon>
    </lineage>
</organism>
<keyword evidence="2" id="KW-1185">Reference proteome</keyword>
<reference evidence="1" key="1">
    <citation type="submission" date="2016-04" db="EMBL/GenBank/DDBJ databases">
        <authorList>
            <person name="Tabuchi Yagui T.R."/>
        </authorList>
    </citation>
    <scope>NUCLEOTIDE SEQUENCE [LARGE SCALE GENOMIC DNA]</scope>
    <source>
        <strain evidence="1">NIES-26</strain>
    </source>
</reference>
<gene>
    <name evidence="1" type="ORF">A6770_38855</name>
</gene>
<proteinExistence type="predicted"/>
<accession>A0A367RUL2</accession>
<dbReference type="Proteomes" id="UP000252107">
    <property type="component" value="Unassembled WGS sequence"/>
</dbReference>
<dbReference type="AlphaFoldDB" id="A0A367RUL2"/>
<comment type="caution">
    <text evidence="1">The sequence shown here is derived from an EMBL/GenBank/DDBJ whole genome shotgun (WGS) entry which is preliminary data.</text>
</comment>
<dbReference type="EMBL" id="LXQD01000074">
    <property type="protein sequence ID" value="RCJ39561.1"/>
    <property type="molecule type" value="Genomic_DNA"/>
</dbReference>